<sequence length="534" mass="62260">MTSTTDLKEQYEQANKMKIATLPEQITPISEEIKEKIKKMFAREKRTRGLKYMMHGNDNLLRLKEELFEGYNLVDSKQKENKTIKTQKTHDDSYYIIMPSVSAPLNLDNIQQFIKQTKYIKSSLCDTVNGVVDITYQGVVYHFINKPTNDIPKDRIVAVFLIDEDWQFEDLPFKTPEECTSKCCCFYVSLNHQQLPMKIWLRHAQILHVFIGSEQGIRLVKYKPEYCYPLQHILFPIEGVKQAFLFKQYVLYFTHSYSKTSSPNRLLFFEIGSNLFDDLESPKKYNAIINQKKLDDIDLVQIPLNSKIIAMKKVGEEYIMVLCLNMLFCFDKEMEYVFSIEVNHPTGITASQSSINIMYISDNHYCVDEKKFMDNKTLNNVKTYQNCYWREIVSLMGYSNEEYIITAMVVSSSIEIKVLQGINEKKKFIITKPYDSTIRFVGVYGKGNNRVIFIGINNYIYSAIISHDNPKMNRNETKEPFSFGKSSSLITFGEKESKTQCYVNIFHGNVQTIFSYDFLTNKLQKEMTPMIGKL</sequence>
<evidence type="ECO:0000259" key="1">
    <source>
        <dbReference type="Pfam" id="PF05179"/>
    </source>
</evidence>
<dbReference type="EMBL" id="KB611038">
    <property type="protein sequence ID" value="EMH74176.1"/>
    <property type="molecule type" value="Genomic_DNA"/>
</dbReference>
<name>M3ULB7_ENTH1</name>
<reference evidence="2 3" key="1">
    <citation type="submission" date="2013-01" db="EMBL/GenBank/DDBJ databases">
        <authorList>
            <person name="Hannick L."/>
            <person name="Zafar N."/>
            <person name="Lorenzi H."/>
            <person name="Ali I.A."/>
            <person name="Petri W.P."/>
            <person name="Caler E."/>
        </authorList>
    </citation>
    <scope>NUCLEOTIDE SEQUENCE [LARGE SCALE GENOMIC DNA]</scope>
    <source>
        <strain evidence="3">HM3:IMSS-B</strain>
    </source>
</reference>
<accession>M3ULB7</accession>
<gene>
    <name evidence="2" type="ORF">EHI8A_148990</name>
</gene>
<dbReference type="InterPro" id="IPR031336">
    <property type="entry name" value="CDC73_C"/>
</dbReference>
<proteinExistence type="predicted"/>
<organism evidence="2 3">
    <name type="scientific">Entamoeba histolytica HM-1:IMSS-B</name>
    <dbReference type="NCBI Taxonomy" id="885319"/>
    <lineage>
        <taxon>Eukaryota</taxon>
        <taxon>Amoebozoa</taxon>
        <taxon>Evosea</taxon>
        <taxon>Archamoebae</taxon>
        <taxon>Mastigamoebida</taxon>
        <taxon>Entamoebidae</taxon>
        <taxon>Entamoeba</taxon>
    </lineage>
</organism>
<evidence type="ECO:0000313" key="3">
    <source>
        <dbReference type="Proteomes" id="UP000030781"/>
    </source>
</evidence>
<dbReference type="Pfam" id="PF05179">
    <property type="entry name" value="CDC73_C"/>
    <property type="match status" value="1"/>
</dbReference>
<feature type="domain" description="Cell division control protein 73 C-terminal" evidence="1">
    <location>
        <begin position="96"/>
        <end position="199"/>
    </location>
</feature>
<dbReference type="OrthoDB" id="28288at2759"/>
<protein>
    <recommendedName>
        <fullName evidence="1">Cell division control protein 73 C-terminal domain-containing protein</fullName>
    </recommendedName>
</protein>
<dbReference type="Proteomes" id="UP000030781">
    <property type="component" value="Unassembled WGS sequence"/>
</dbReference>
<evidence type="ECO:0000313" key="2">
    <source>
        <dbReference type="EMBL" id="EMH74176.1"/>
    </source>
</evidence>
<dbReference type="AlphaFoldDB" id="M3ULB7"/>
<dbReference type="Gene3D" id="3.40.50.11990">
    <property type="entry name" value="RNA polymerase II accessory factor, Cdc73 C-terminal domain"/>
    <property type="match status" value="1"/>
</dbReference>
<dbReference type="InterPro" id="IPR038103">
    <property type="entry name" value="CDC73_C_sf"/>
</dbReference>
<dbReference type="VEuPathDB" id="AmoebaDB:EHI8A_148990"/>